<dbReference type="InterPro" id="IPR003593">
    <property type="entry name" value="AAA+_ATPase"/>
</dbReference>
<gene>
    <name evidence="5" type="ORF">ENV67_06735</name>
</gene>
<dbReference type="Gene3D" id="3.40.50.300">
    <property type="entry name" value="P-loop containing nucleotide triphosphate hydrolases"/>
    <property type="match status" value="1"/>
</dbReference>
<dbReference type="InterPro" id="IPR051782">
    <property type="entry name" value="ABC_Transporter_VariousFunc"/>
</dbReference>
<dbReference type="CDD" id="cd03230">
    <property type="entry name" value="ABC_DR_subfamily_A"/>
    <property type="match status" value="1"/>
</dbReference>
<keyword evidence="2" id="KW-0547">Nucleotide-binding</keyword>
<accession>A0A7C4U8V4</accession>
<proteinExistence type="predicted"/>
<dbReference type="InterPro" id="IPR017871">
    <property type="entry name" value="ABC_transporter-like_CS"/>
</dbReference>
<dbReference type="AlphaFoldDB" id="A0A7C4U8V4"/>
<keyword evidence="1" id="KW-0813">Transport</keyword>
<feature type="domain" description="ABC transporter" evidence="4">
    <location>
        <begin position="2"/>
        <end position="227"/>
    </location>
</feature>
<reference evidence="5" key="1">
    <citation type="journal article" date="2020" name="mSystems">
        <title>Genome- and Community-Level Interaction Insights into Carbon Utilization and Element Cycling Functions of Hydrothermarchaeota in Hydrothermal Sediment.</title>
        <authorList>
            <person name="Zhou Z."/>
            <person name="Liu Y."/>
            <person name="Xu W."/>
            <person name="Pan J."/>
            <person name="Luo Z.H."/>
            <person name="Li M."/>
        </authorList>
    </citation>
    <scope>NUCLEOTIDE SEQUENCE [LARGE SCALE GENOMIC DNA]</scope>
    <source>
        <strain evidence="5">SpSt-780</strain>
    </source>
</reference>
<dbReference type="GO" id="GO:0005524">
    <property type="term" value="F:ATP binding"/>
    <property type="evidence" value="ECO:0007669"/>
    <property type="project" value="UniProtKB-KW"/>
</dbReference>
<keyword evidence="3 5" id="KW-0067">ATP-binding</keyword>
<dbReference type="InterPro" id="IPR003439">
    <property type="entry name" value="ABC_transporter-like_ATP-bd"/>
</dbReference>
<sequence>MIEFRNVSKKFGKKKAVDNISFKIKEGEIFTLLGPNGAGKTTTMKLMAGLLLPDEGEILLNGSKKEYKDFLGYIPDEPFIYPELSGREFIYFVARLYKMKKNEIDERFEKLCNRFEVGEWIDMPSSTYSHGMKQRVVFIQSLIHNPRIIIIDEPHVGLDPKGSKIVNELMIECAKNGASVVLSTHSLHLAEELSDRICLINNGKLLGIFDAHKISEEGYKNVEELYFRITSEVF</sequence>
<evidence type="ECO:0000256" key="1">
    <source>
        <dbReference type="ARBA" id="ARBA00022448"/>
    </source>
</evidence>
<dbReference type="SUPFAM" id="SSF52540">
    <property type="entry name" value="P-loop containing nucleoside triphosphate hydrolases"/>
    <property type="match status" value="1"/>
</dbReference>
<evidence type="ECO:0000256" key="3">
    <source>
        <dbReference type="ARBA" id="ARBA00022840"/>
    </source>
</evidence>
<organism evidence="5">
    <name type="scientific">candidate division WOR-3 bacterium</name>
    <dbReference type="NCBI Taxonomy" id="2052148"/>
    <lineage>
        <taxon>Bacteria</taxon>
        <taxon>Bacteria division WOR-3</taxon>
    </lineage>
</organism>
<dbReference type="InterPro" id="IPR027417">
    <property type="entry name" value="P-loop_NTPase"/>
</dbReference>
<comment type="caution">
    <text evidence="5">The sequence shown here is derived from an EMBL/GenBank/DDBJ whole genome shotgun (WGS) entry which is preliminary data.</text>
</comment>
<dbReference type="PROSITE" id="PS50893">
    <property type="entry name" value="ABC_TRANSPORTER_2"/>
    <property type="match status" value="1"/>
</dbReference>
<dbReference type="Pfam" id="PF00005">
    <property type="entry name" value="ABC_tran"/>
    <property type="match status" value="1"/>
</dbReference>
<protein>
    <submittedName>
        <fullName evidence="5">ABC transporter ATP-binding protein</fullName>
    </submittedName>
</protein>
<dbReference type="EMBL" id="DTHG01000083">
    <property type="protein sequence ID" value="HGW92215.1"/>
    <property type="molecule type" value="Genomic_DNA"/>
</dbReference>
<dbReference type="SMART" id="SM00382">
    <property type="entry name" value="AAA"/>
    <property type="match status" value="1"/>
</dbReference>
<dbReference type="GO" id="GO:0016887">
    <property type="term" value="F:ATP hydrolysis activity"/>
    <property type="evidence" value="ECO:0007669"/>
    <property type="project" value="InterPro"/>
</dbReference>
<dbReference type="PANTHER" id="PTHR42939">
    <property type="entry name" value="ABC TRANSPORTER ATP-BINDING PROTEIN ALBC-RELATED"/>
    <property type="match status" value="1"/>
</dbReference>
<evidence type="ECO:0000259" key="4">
    <source>
        <dbReference type="PROSITE" id="PS50893"/>
    </source>
</evidence>
<dbReference type="PANTHER" id="PTHR42939:SF1">
    <property type="entry name" value="ABC TRANSPORTER ATP-BINDING PROTEIN ALBC-RELATED"/>
    <property type="match status" value="1"/>
</dbReference>
<dbReference type="PROSITE" id="PS00211">
    <property type="entry name" value="ABC_TRANSPORTER_1"/>
    <property type="match status" value="1"/>
</dbReference>
<evidence type="ECO:0000256" key="2">
    <source>
        <dbReference type="ARBA" id="ARBA00022741"/>
    </source>
</evidence>
<name>A0A7C4U8V4_UNCW3</name>
<evidence type="ECO:0000313" key="5">
    <source>
        <dbReference type="EMBL" id="HGW92215.1"/>
    </source>
</evidence>